<feature type="transmembrane region" description="Helical" evidence="1">
    <location>
        <begin position="204"/>
        <end position="230"/>
    </location>
</feature>
<evidence type="ECO:0000256" key="1">
    <source>
        <dbReference type="SAM" id="Phobius"/>
    </source>
</evidence>
<organism evidence="3 4">
    <name type="scientific">Nakamurella flavida</name>
    <dbReference type="NCBI Taxonomy" id="363630"/>
    <lineage>
        <taxon>Bacteria</taxon>
        <taxon>Bacillati</taxon>
        <taxon>Actinomycetota</taxon>
        <taxon>Actinomycetes</taxon>
        <taxon>Nakamurellales</taxon>
        <taxon>Nakamurellaceae</taxon>
        <taxon>Nakamurella</taxon>
    </lineage>
</organism>
<dbReference type="EMBL" id="JAERWL010000011">
    <property type="protein sequence ID" value="MBM9477596.1"/>
    <property type="molecule type" value="Genomic_DNA"/>
</dbReference>
<dbReference type="RefSeq" id="WP_205257716.1">
    <property type="nucleotide sequence ID" value="NZ_BAAAPV010000005.1"/>
</dbReference>
<keyword evidence="1" id="KW-0812">Transmembrane</keyword>
<reference evidence="3" key="1">
    <citation type="submission" date="2021-01" db="EMBL/GenBank/DDBJ databases">
        <title>KCTC 19127 draft genome.</title>
        <authorList>
            <person name="An D."/>
        </authorList>
    </citation>
    <scope>NUCLEOTIDE SEQUENCE</scope>
    <source>
        <strain evidence="3">KCTC 19127</strain>
    </source>
</reference>
<feature type="transmembrane region" description="Helical" evidence="1">
    <location>
        <begin position="83"/>
        <end position="105"/>
    </location>
</feature>
<feature type="transmembrane region" description="Helical" evidence="1">
    <location>
        <begin position="162"/>
        <end position="184"/>
    </location>
</feature>
<evidence type="ECO:0000259" key="2">
    <source>
        <dbReference type="Pfam" id="PF06724"/>
    </source>
</evidence>
<feature type="transmembrane region" description="Helical" evidence="1">
    <location>
        <begin position="35"/>
        <end position="55"/>
    </location>
</feature>
<dbReference type="Pfam" id="PF06724">
    <property type="entry name" value="DUF1206"/>
    <property type="match status" value="2"/>
</dbReference>
<feature type="domain" description="DUF1206" evidence="2">
    <location>
        <begin position="38"/>
        <end position="106"/>
    </location>
</feature>
<sequence length="280" mass="30044">MAGATPTAPGQTGRLRSAAGQAGRQVHRSATFHRFVAVGLCAYGVVHLTIAWIAVRVAWMGYRGSDTQTGALTDLASTGFGEFSLWFAAVGLFALVVWQVFEAIWRRQTGERPWRAWAGRAGSIISAGSYLYLGVSAVGVALDGRALRYGRVREHRDLLTPAMVAALVTVIGVVLLVIAGRAVWRGWTRGFLEDLRPGVGRWVVVLGVAGYIGKGLAFGLIGFLMIVTVVQGHRPHHPGLDAVLRLIDLSPASEALLALKAAAIGAFGVYCFVWAVERRR</sequence>
<feature type="transmembrane region" description="Helical" evidence="1">
    <location>
        <begin position="255"/>
        <end position="276"/>
    </location>
</feature>
<dbReference type="AlphaFoldDB" id="A0A938YN42"/>
<name>A0A938YN42_9ACTN</name>
<protein>
    <submittedName>
        <fullName evidence="3">DUF1206 domain-containing protein</fullName>
    </submittedName>
</protein>
<proteinExistence type="predicted"/>
<gene>
    <name evidence="3" type="ORF">JL107_14185</name>
</gene>
<evidence type="ECO:0000313" key="4">
    <source>
        <dbReference type="Proteomes" id="UP000663801"/>
    </source>
</evidence>
<keyword evidence="1" id="KW-0472">Membrane</keyword>
<feature type="transmembrane region" description="Helical" evidence="1">
    <location>
        <begin position="117"/>
        <end position="142"/>
    </location>
</feature>
<feature type="domain" description="DUF1206" evidence="2">
    <location>
        <begin position="209"/>
        <end position="276"/>
    </location>
</feature>
<comment type="caution">
    <text evidence="3">The sequence shown here is derived from an EMBL/GenBank/DDBJ whole genome shotgun (WGS) entry which is preliminary data.</text>
</comment>
<keyword evidence="1" id="KW-1133">Transmembrane helix</keyword>
<dbReference type="InterPro" id="IPR009597">
    <property type="entry name" value="DUF1206"/>
</dbReference>
<dbReference type="Proteomes" id="UP000663801">
    <property type="component" value="Unassembled WGS sequence"/>
</dbReference>
<accession>A0A938YN42</accession>
<evidence type="ECO:0000313" key="3">
    <source>
        <dbReference type="EMBL" id="MBM9477596.1"/>
    </source>
</evidence>
<keyword evidence="4" id="KW-1185">Reference proteome</keyword>